<dbReference type="SUPFAM" id="SSF102588">
    <property type="entry name" value="LmbE-like"/>
    <property type="match status" value="1"/>
</dbReference>
<evidence type="ECO:0000313" key="2">
    <source>
        <dbReference type="EMBL" id="KAB1643415.1"/>
    </source>
</evidence>
<dbReference type="InterPro" id="IPR024078">
    <property type="entry name" value="LmbE-like_dom_sf"/>
</dbReference>
<evidence type="ECO:0000256" key="1">
    <source>
        <dbReference type="ARBA" id="ARBA00022833"/>
    </source>
</evidence>
<dbReference type="GO" id="GO:0016811">
    <property type="term" value="F:hydrolase activity, acting on carbon-nitrogen (but not peptide) bonds, in linear amides"/>
    <property type="evidence" value="ECO:0007669"/>
    <property type="project" value="TreeGrafter"/>
</dbReference>
<dbReference type="PANTHER" id="PTHR12993:SF28">
    <property type="entry name" value="LMBE FAMILY PROTEIN"/>
    <property type="match status" value="1"/>
</dbReference>
<reference evidence="2 3" key="1">
    <citation type="submission" date="2019-09" db="EMBL/GenBank/DDBJ databases">
        <title>Phylogeny of genus Pseudoclavibacter and closely related genus.</title>
        <authorList>
            <person name="Li Y."/>
        </authorList>
    </citation>
    <scope>NUCLEOTIDE SEQUENCE [LARGE SCALE GENOMIC DNA]</scope>
    <source>
        <strain evidence="2 3">KCTC 13959</strain>
    </source>
</reference>
<keyword evidence="1" id="KW-0862">Zinc</keyword>
<dbReference type="AlphaFoldDB" id="A0A7J5BBE2"/>
<name>A0A7J5BBE2_9MICO</name>
<dbReference type="Gene3D" id="3.40.50.10320">
    <property type="entry name" value="LmbE-like"/>
    <property type="match status" value="1"/>
</dbReference>
<dbReference type="OrthoDB" id="3514174at2"/>
<dbReference type="EMBL" id="WBKB01000003">
    <property type="protein sequence ID" value="KAB1643415.1"/>
    <property type="molecule type" value="Genomic_DNA"/>
</dbReference>
<organism evidence="2 3">
    <name type="scientific">Gulosibacter chungangensis</name>
    <dbReference type="NCBI Taxonomy" id="979746"/>
    <lineage>
        <taxon>Bacteria</taxon>
        <taxon>Bacillati</taxon>
        <taxon>Actinomycetota</taxon>
        <taxon>Actinomycetes</taxon>
        <taxon>Micrococcales</taxon>
        <taxon>Microbacteriaceae</taxon>
        <taxon>Gulosibacter</taxon>
    </lineage>
</organism>
<dbReference type="PANTHER" id="PTHR12993">
    <property type="entry name" value="N-ACETYLGLUCOSAMINYL-PHOSPHATIDYLINOSITOL DE-N-ACETYLASE-RELATED"/>
    <property type="match status" value="1"/>
</dbReference>
<evidence type="ECO:0000313" key="3">
    <source>
        <dbReference type="Proteomes" id="UP000433493"/>
    </source>
</evidence>
<proteinExistence type="predicted"/>
<protein>
    <submittedName>
        <fullName evidence="2">PIG-L family deacetylase</fullName>
    </submittedName>
</protein>
<dbReference type="Proteomes" id="UP000433493">
    <property type="component" value="Unassembled WGS sequence"/>
</dbReference>
<sequence length="257" mass="28274">MNLKRLDPSGWQRVLVVVAHPDDAEYGLSSAVNSWTQRGIEVSYLLLTSGEAGMKRSPEEVGPLRAQEQRNACRTVGVSDLTILDHPDGNLVYGLDLRRDIARKVREFRPDVVIGGNYEVEAGWGLDQADHRAAGLATLDGARDAGNRWIYRDQIEQDGLEPWSVSLLLVSHPSEPTHFAEVAEADEAAAVASLECHREYLADLPWHPAPEEFIPPMLHGMGERAGVGRAMLFRAYDLAGVLSDEPAEEDAEEEAAE</sequence>
<dbReference type="InterPro" id="IPR003737">
    <property type="entry name" value="GlcNAc_PI_deacetylase-related"/>
</dbReference>
<gene>
    <name evidence="2" type="ORF">F8O05_05865</name>
</gene>
<comment type="caution">
    <text evidence="2">The sequence shown here is derived from an EMBL/GenBank/DDBJ whole genome shotgun (WGS) entry which is preliminary data.</text>
</comment>
<dbReference type="GO" id="GO:0016137">
    <property type="term" value="P:glycoside metabolic process"/>
    <property type="evidence" value="ECO:0007669"/>
    <property type="project" value="UniProtKB-ARBA"/>
</dbReference>
<accession>A0A7J5BBE2</accession>
<keyword evidence="3" id="KW-1185">Reference proteome</keyword>
<dbReference type="RefSeq" id="WP_158051831.1">
    <property type="nucleotide sequence ID" value="NZ_WBKB01000003.1"/>
</dbReference>
<dbReference type="Pfam" id="PF02585">
    <property type="entry name" value="PIG-L"/>
    <property type="match status" value="1"/>
</dbReference>